<reference evidence="2 3" key="1">
    <citation type="submission" date="2015-01" db="EMBL/GenBank/DDBJ databases">
        <title>Comparative genomics of the lactic acid bacteria isolated from the honey bee gut.</title>
        <authorList>
            <person name="Ellegaard K.M."/>
            <person name="Tamarit D."/>
            <person name="Javelind E."/>
            <person name="Olofsson T."/>
            <person name="Andersson S.G."/>
            <person name="Vasquez A."/>
        </authorList>
    </citation>
    <scope>NUCLEOTIDE SEQUENCE [LARGE SCALE GENOMIC DNA]</scope>
    <source>
        <strain evidence="2 3">Bin4</strain>
    </source>
</reference>
<evidence type="ECO:0000313" key="3">
    <source>
        <dbReference type="Proteomes" id="UP000033558"/>
    </source>
</evidence>
<dbReference type="RefSeq" id="WP_046315496.1">
    <property type="nucleotide sequence ID" value="NZ_JBHSZT010000003.1"/>
</dbReference>
<protein>
    <recommendedName>
        <fullName evidence="1">Anti-bacteriophage protein A/HamA C-terminal domain-containing protein</fullName>
    </recommendedName>
</protein>
<accession>A0A0F4LVZ1</accession>
<dbReference type="InterPro" id="IPR014976">
    <property type="entry name" value="AbpA_HamA_C"/>
</dbReference>
<dbReference type="EMBL" id="JXJQ01000003">
    <property type="protein sequence ID" value="KJY62795.1"/>
    <property type="molecule type" value="Genomic_DNA"/>
</dbReference>
<dbReference type="HOGENOM" id="CLU_046530_0_0_9"/>
<keyword evidence="3" id="KW-1185">Reference proteome</keyword>
<dbReference type="Proteomes" id="UP000033558">
    <property type="component" value="Unassembled WGS sequence"/>
</dbReference>
<dbReference type="OrthoDB" id="4964195at2"/>
<dbReference type="AlphaFoldDB" id="A0A0F4LVZ1"/>
<name>A0A0F4LVZ1_9LACO</name>
<comment type="caution">
    <text evidence="2">The sequence shown here is derived from an EMBL/GenBank/DDBJ whole genome shotgun (WGS) entry which is preliminary data.</text>
</comment>
<dbReference type="STRING" id="1218492.JG30_02500"/>
<dbReference type="Pfam" id="PF08878">
    <property type="entry name" value="HamA"/>
    <property type="match status" value="1"/>
</dbReference>
<sequence length="471" mass="54002">MVKLKFGSLLSGFWACSNMTQCAACDHLFKLVNSNYDVQEGVATKMKNCLASLPRDIAQKIYYIEEDDEFVENIQNDIVPLITKPLPFIAFIIDCLRKDSSLNDDKSIGMKSKRYYLKCKSFDLAKTIADFLFFTIIQNDNRDSETHEYIKRLSKSKINSFNTKGLSLIKASSPPKNFDLTSSNDNFDSVFEEVCVGNLNIPNPNNIHGFKLKNNLYEADYTQLIELLQNNICNYVYSRAEIDQLKKHIDFADVQRKTLLAASKLNIQSSTLGDLLTYLFIENEEKAPKLMSKIEFNNYKNDFDGIYLKKINDSYQIILGASKIHSSIHDGILDAVERIRTLISQSFHPSVLVSDFNFNRRFSVDDIKALKQIFIPMHPQYELEVKGFGIFIGYSMNLSCDINSLSSKEARIAINSQIHEDLKSTIFQLNKAIEDRKIQQYSYYVYLLPFNDAVNTSKKIMEKVLGKNENN</sequence>
<dbReference type="PATRIC" id="fig|1218492.5.peg.363"/>
<feature type="domain" description="Anti-bacteriophage protein A/HamA C-terminal" evidence="1">
    <location>
        <begin position="190"/>
        <end position="464"/>
    </location>
</feature>
<evidence type="ECO:0000259" key="1">
    <source>
        <dbReference type="Pfam" id="PF08878"/>
    </source>
</evidence>
<gene>
    <name evidence="2" type="ORF">JG30_02500</name>
</gene>
<evidence type="ECO:0000313" key="2">
    <source>
        <dbReference type="EMBL" id="KJY62795.1"/>
    </source>
</evidence>
<organism evidence="2 3">
    <name type="scientific">Bombilactobacillus mellifer</name>
    <dbReference type="NCBI Taxonomy" id="1218492"/>
    <lineage>
        <taxon>Bacteria</taxon>
        <taxon>Bacillati</taxon>
        <taxon>Bacillota</taxon>
        <taxon>Bacilli</taxon>
        <taxon>Lactobacillales</taxon>
        <taxon>Lactobacillaceae</taxon>
        <taxon>Bombilactobacillus</taxon>
    </lineage>
</organism>
<proteinExistence type="predicted"/>